<evidence type="ECO:0000259" key="1">
    <source>
        <dbReference type="Pfam" id="PF01738"/>
    </source>
</evidence>
<reference evidence="2 3" key="1">
    <citation type="submission" date="2016-10" db="EMBL/GenBank/DDBJ databases">
        <title>Whole genome sequence of hyper active fibrinolysis bacterium Bacillus pumilus strain VV3 isolated from fermented rice.</title>
        <authorList>
            <person name="Mariadas V.A."/>
            <person name="Vijayaraghavan P."/>
            <person name="Dhandapani V."/>
        </authorList>
    </citation>
    <scope>NUCLEOTIDE SEQUENCE [LARGE SCALE GENOMIC DNA]</scope>
    <source>
        <strain evidence="2 3">VV3</strain>
    </source>
</reference>
<dbReference type="Proteomes" id="UP000177709">
    <property type="component" value="Chromosome"/>
</dbReference>
<proteinExistence type="predicted"/>
<dbReference type="InterPro" id="IPR051049">
    <property type="entry name" value="Dienelactone_hydrolase-like"/>
</dbReference>
<dbReference type="AlphaFoldDB" id="A0AAC9IGR5"/>
<accession>A0AAC9IGR5</accession>
<evidence type="ECO:0000313" key="3">
    <source>
        <dbReference type="Proteomes" id="UP000177709"/>
    </source>
</evidence>
<dbReference type="PANTHER" id="PTHR46623:SF6">
    <property type="entry name" value="ALPHA_BETA-HYDROLASES SUPERFAMILY PROTEIN"/>
    <property type="match status" value="1"/>
</dbReference>
<dbReference type="GO" id="GO:0016787">
    <property type="term" value="F:hydrolase activity"/>
    <property type="evidence" value="ECO:0007669"/>
    <property type="project" value="UniProtKB-KW"/>
</dbReference>
<keyword evidence="2" id="KW-0378">Hydrolase</keyword>
<dbReference type="Pfam" id="PF01738">
    <property type="entry name" value="DLH"/>
    <property type="match status" value="1"/>
</dbReference>
<gene>
    <name evidence="2" type="ORF">BK049_06195</name>
</gene>
<dbReference type="PANTHER" id="PTHR46623">
    <property type="entry name" value="CARBOXYMETHYLENEBUTENOLIDASE-RELATED"/>
    <property type="match status" value="1"/>
</dbReference>
<organism evidence="2 3">
    <name type="scientific">Bacillus xiamenensis</name>
    <dbReference type="NCBI Taxonomy" id="1178537"/>
    <lineage>
        <taxon>Bacteria</taxon>
        <taxon>Bacillati</taxon>
        <taxon>Bacillota</taxon>
        <taxon>Bacilli</taxon>
        <taxon>Bacillales</taxon>
        <taxon>Bacillaceae</taxon>
        <taxon>Bacillus</taxon>
    </lineage>
</organism>
<protein>
    <submittedName>
        <fullName evidence="2">Dienelactone hydrolase</fullName>
    </submittedName>
</protein>
<sequence length="209" mass="23997">MQTLHQKPVIILIHEIYGINDHMETTIKHFERAGFEVYCPELLGQIKPFGRDSEGDAYRYFMKEVGFDRSVDKVLHLARELKAKDKSVCLFALGFSVGATVAWLCSRYDGLFTGVIGFYGSRIRDYMTISPKCETLLFFPTIENAFKPREIVSVLEKKKGVHVMMVEGRHGFANPYSEAFKAPSKDRCFQHMSEFIKVQLNKVRSAERV</sequence>
<name>A0AAC9IGR5_9BACI</name>
<evidence type="ECO:0000313" key="2">
    <source>
        <dbReference type="EMBL" id="AOZ88322.1"/>
    </source>
</evidence>
<dbReference type="InterPro" id="IPR029058">
    <property type="entry name" value="AB_hydrolase_fold"/>
</dbReference>
<dbReference type="EMBL" id="CP017786">
    <property type="protein sequence ID" value="AOZ88322.1"/>
    <property type="molecule type" value="Genomic_DNA"/>
</dbReference>
<dbReference type="KEGG" id="bxi:BK049_06195"/>
<dbReference type="Gene3D" id="3.40.50.1820">
    <property type="entry name" value="alpha/beta hydrolase"/>
    <property type="match status" value="1"/>
</dbReference>
<dbReference type="RefSeq" id="WP_071168093.1">
    <property type="nucleotide sequence ID" value="NZ_CP017786.1"/>
</dbReference>
<dbReference type="SUPFAM" id="SSF53474">
    <property type="entry name" value="alpha/beta-Hydrolases"/>
    <property type="match status" value="1"/>
</dbReference>
<feature type="domain" description="Dienelactone hydrolase" evidence="1">
    <location>
        <begin position="6"/>
        <end position="197"/>
    </location>
</feature>
<dbReference type="InterPro" id="IPR002925">
    <property type="entry name" value="Dienelactn_hydro"/>
</dbReference>